<comment type="caution">
    <text evidence="1">The sequence shown here is derived from an EMBL/GenBank/DDBJ whole genome shotgun (WGS) entry which is preliminary data.</text>
</comment>
<evidence type="ECO:0000313" key="1">
    <source>
        <dbReference type="EMBL" id="TKK55818.1"/>
    </source>
</evidence>
<protein>
    <submittedName>
        <fullName evidence="1">IS6 family transposase</fullName>
    </submittedName>
</protein>
<dbReference type="EMBL" id="SIYF01000781">
    <property type="protein sequence ID" value="TKK55818.1"/>
    <property type="molecule type" value="Genomic_DNA"/>
</dbReference>
<dbReference type="AlphaFoldDB" id="A0A4U3K3Y5"/>
<sequence>RTDSSTIKGMETIRGIYKKNRRNGTLFGFSVSTEIKVLMGIPA</sequence>
<name>A0A4U3K3Y5_ENTFL</name>
<feature type="non-terminal residue" evidence="1">
    <location>
        <position position="1"/>
    </location>
</feature>
<organism evidence="1 2">
    <name type="scientific">Enterococcus faecalis</name>
    <name type="common">Streptococcus faecalis</name>
    <dbReference type="NCBI Taxonomy" id="1351"/>
    <lineage>
        <taxon>Bacteria</taxon>
        <taxon>Bacillati</taxon>
        <taxon>Bacillota</taxon>
        <taxon>Bacilli</taxon>
        <taxon>Lactobacillales</taxon>
        <taxon>Enterococcaceae</taxon>
        <taxon>Enterococcus</taxon>
    </lineage>
</organism>
<reference evidence="1 2" key="1">
    <citation type="submission" date="2019-02" db="EMBL/GenBank/DDBJ databases">
        <title>Bacteria dissemination in different level of health care in South Africa: the effectiveness of infections prevention and control.</title>
        <authorList>
            <person name="Shobo C."/>
            <person name="Amoako D.G."/>
            <person name="Allam M."/>
            <person name="Ismail A."/>
            <person name="Bester L.A."/>
            <person name="Essack S.Y."/>
        </authorList>
    </citation>
    <scope>NUCLEOTIDE SEQUENCE [LARGE SCALE GENOMIC DNA]</scope>
    <source>
        <strain evidence="1 2">2SIL2</strain>
    </source>
</reference>
<accession>A0A4U3K3Y5</accession>
<gene>
    <name evidence="1" type="ORF">EY666_19805</name>
</gene>
<evidence type="ECO:0000313" key="2">
    <source>
        <dbReference type="Proteomes" id="UP000305511"/>
    </source>
</evidence>
<proteinExistence type="predicted"/>
<dbReference type="Proteomes" id="UP000305511">
    <property type="component" value="Unassembled WGS sequence"/>
</dbReference>